<protein>
    <submittedName>
        <fullName evidence="3">FxsA family protein</fullName>
    </submittedName>
</protein>
<organism evidence="3 4">
    <name type="scientific">Microbaculum marinisediminis</name>
    <dbReference type="NCBI Taxonomy" id="2931392"/>
    <lineage>
        <taxon>Bacteria</taxon>
        <taxon>Pseudomonadati</taxon>
        <taxon>Pseudomonadota</taxon>
        <taxon>Alphaproteobacteria</taxon>
        <taxon>Hyphomicrobiales</taxon>
        <taxon>Tepidamorphaceae</taxon>
        <taxon>Microbaculum</taxon>
    </lineage>
</organism>
<dbReference type="RefSeq" id="WP_261615774.1">
    <property type="nucleotide sequence ID" value="NZ_JALIDZ010000004.1"/>
</dbReference>
<feature type="transmembrane region" description="Helical" evidence="2">
    <location>
        <begin position="27"/>
        <end position="47"/>
    </location>
</feature>
<evidence type="ECO:0000256" key="2">
    <source>
        <dbReference type="SAM" id="Phobius"/>
    </source>
</evidence>
<gene>
    <name evidence="3" type="ORF">MUB46_10070</name>
</gene>
<name>A0AAW5R007_9HYPH</name>
<keyword evidence="2" id="KW-0812">Transmembrane</keyword>
<dbReference type="NCBIfam" id="NF008528">
    <property type="entry name" value="PRK11463.1-2"/>
    <property type="match status" value="1"/>
</dbReference>
<keyword evidence="2" id="KW-0472">Membrane</keyword>
<accession>A0AAW5R007</accession>
<dbReference type="GO" id="GO:0016020">
    <property type="term" value="C:membrane"/>
    <property type="evidence" value="ECO:0007669"/>
    <property type="project" value="InterPro"/>
</dbReference>
<dbReference type="PANTHER" id="PTHR35335">
    <property type="entry name" value="UPF0716 PROTEIN FXSA"/>
    <property type="match status" value="1"/>
</dbReference>
<feature type="region of interest" description="Disordered" evidence="1">
    <location>
        <begin position="126"/>
        <end position="197"/>
    </location>
</feature>
<feature type="compositionally biased region" description="Gly residues" evidence="1">
    <location>
        <begin position="126"/>
        <end position="135"/>
    </location>
</feature>
<dbReference type="Proteomes" id="UP001320898">
    <property type="component" value="Unassembled WGS sequence"/>
</dbReference>
<evidence type="ECO:0000313" key="3">
    <source>
        <dbReference type="EMBL" id="MCT8972203.1"/>
    </source>
</evidence>
<feature type="compositionally biased region" description="Acidic residues" evidence="1">
    <location>
        <begin position="149"/>
        <end position="164"/>
    </location>
</feature>
<keyword evidence="4" id="KW-1185">Reference proteome</keyword>
<sequence>MGLVLFALFLGIPIAEIALFVVIGEQIGVLATIAIVILTAIAGAWLVRRQGLETLAKARADIDRNVLPTDAMSEGLAILVAGALLLTPGFLTDAIGFTLLVPPARRVIVSAIAGWLAGRVTVVEMGGGGPGGRPGGHPRGRHGRRDDVIDVEAYEIEIDTDGAEDSGPGDAGTGDTKSGDSSGGTSSRGGPSPWRNP</sequence>
<dbReference type="EMBL" id="JALIDZ010000004">
    <property type="protein sequence ID" value="MCT8972203.1"/>
    <property type="molecule type" value="Genomic_DNA"/>
</dbReference>
<reference evidence="3 4" key="1">
    <citation type="submission" date="2022-04" db="EMBL/GenBank/DDBJ databases">
        <authorList>
            <person name="Ye Y.-Q."/>
            <person name="Du Z.-J."/>
        </authorList>
    </citation>
    <scope>NUCLEOTIDE SEQUENCE [LARGE SCALE GENOMIC DNA]</scope>
    <source>
        <strain evidence="3 4">A6E488</strain>
    </source>
</reference>
<dbReference type="PANTHER" id="PTHR35335:SF1">
    <property type="entry name" value="UPF0716 PROTEIN FXSA"/>
    <property type="match status" value="1"/>
</dbReference>
<comment type="caution">
    <text evidence="3">The sequence shown here is derived from an EMBL/GenBank/DDBJ whole genome shotgun (WGS) entry which is preliminary data.</text>
</comment>
<dbReference type="InterPro" id="IPR007313">
    <property type="entry name" value="FxsA"/>
</dbReference>
<dbReference type="Pfam" id="PF04186">
    <property type="entry name" value="FxsA"/>
    <property type="match status" value="1"/>
</dbReference>
<proteinExistence type="predicted"/>
<feature type="compositionally biased region" description="Low complexity" evidence="1">
    <location>
        <begin position="173"/>
        <end position="197"/>
    </location>
</feature>
<evidence type="ECO:0000313" key="4">
    <source>
        <dbReference type="Proteomes" id="UP001320898"/>
    </source>
</evidence>
<keyword evidence="2" id="KW-1133">Transmembrane helix</keyword>
<evidence type="ECO:0000256" key="1">
    <source>
        <dbReference type="SAM" id="MobiDB-lite"/>
    </source>
</evidence>
<dbReference type="AlphaFoldDB" id="A0AAW5R007"/>